<dbReference type="PANTHER" id="PTHR11647">
    <property type="entry name" value="HYDRANTOINASE/DIHYDROPYRIMIDINASE FAMILY MEMBER"/>
    <property type="match status" value="1"/>
</dbReference>
<dbReference type="Proteomes" id="UP001617213">
    <property type="component" value="Unassembled WGS sequence"/>
</dbReference>
<evidence type="ECO:0000313" key="3">
    <source>
        <dbReference type="Proteomes" id="UP001617213"/>
    </source>
</evidence>
<dbReference type="Pfam" id="PF07969">
    <property type="entry name" value="Amidohydro_3"/>
    <property type="match status" value="1"/>
</dbReference>
<dbReference type="CDD" id="cd01297">
    <property type="entry name" value="D-aminoacylase"/>
    <property type="match status" value="1"/>
</dbReference>
<dbReference type="SUPFAM" id="SSF51338">
    <property type="entry name" value="Composite domain of metallo-dependent hydrolases"/>
    <property type="match status" value="1"/>
</dbReference>
<comment type="caution">
    <text evidence="2">The sequence shown here is derived from an EMBL/GenBank/DDBJ whole genome shotgun (WGS) entry which is preliminary data.</text>
</comment>
<proteinExistence type="predicted"/>
<dbReference type="EMBL" id="JBIUWZ010000044">
    <property type="protein sequence ID" value="MFJ2681007.1"/>
    <property type="molecule type" value="Genomic_DNA"/>
</dbReference>
<gene>
    <name evidence="2" type="ORF">ACIOWJ_23310</name>
</gene>
<dbReference type="Gene3D" id="3.20.20.140">
    <property type="entry name" value="Metal-dependent hydrolases"/>
    <property type="match status" value="1"/>
</dbReference>
<dbReference type="SUPFAM" id="SSF51556">
    <property type="entry name" value="Metallo-dependent hydrolases"/>
    <property type="match status" value="1"/>
</dbReference>
<dbReference type="InterPro" id="IPR032466">
    <property type="entry name" value="Metal_Hydrolase"/>
</dbReference>
<dbReference type="InterPro" id="IPR023100">
    <property type="entry name" value="D-aminoacylase_insert_dom_sf"/>
</dbReference>
<protein>
    <submittedName>
        <fullName evidence="2">Amidohydrolase family protein</fullName>
    </submittedName>
</protein>
<sequence length="487" mass="52739">MKYDTLIRHALIIDGSNTPGYVADVGLRDGRIETIGDLSAATAEHEIDATGRVLAPGFIDVHTHDDTVVIRHPQMLPKLSQGVTTVIVGNCGISASPVSLRNDPPDPMNLLGSAAAFVYPRFSDYRSAVESAHPALNVAALIGHTALRSNHMDDLHRTATPDEITAMRVQLQESLEAGALGLSTGLAYASAFNAETDEVLQLSEELTAYGAVYTTHLRSEFEPVLEAMDEAFLIGRHAKVPVIISHLKCAGAGNWGRSPQLLAALEQAAKTHPVGCDCYPYAASSSTLDLKQVTDAFRITITWSTPYPDMGGRDLQDIAGEWDVSLMDAARRLQPAGAVYYGMDEADVRRILAHPLSMVGSDGLPEDPFPHPRLWGAFPRVLGHFSRDIGLFPLHTAVHKMTGLSAARFGLVERGEIREGHWADLVLFDPLRVRDVADFKNPEQAAEGIDGVWVNGVLSYSDGQANGQRPGRFLARQGDLRRGFSAL</sequence>
<reference evidence="2 3" key="1">
    <citation type="submission" date="2024-10" db="EMBL/GenBank/DDBJ databases">
        <title>The Natural Products Discovery Center: Release of the First 8490 Sequenced Strains for Exploring Actinobacteria Biosynthetic Diversity.</title>
        <authorList>
            <person name="Kalkreuter E."/>
            <person name="Kautsar S.A."/>
            <person name="Yang D."/>
            <person name="Bader C.D."/>
            <person name="Teijaro C.N."/>
            <person name="Fluegel L."/>
            <person name="Davis C.M."/>
            <person name="Simpson J.R."/>
            <person name="Lauterbach L."/>
            <person name="Steele A.D."/>
            <person name="Gui C."/>
            <person name="Meng S."/>
            <person name="Li G."/>
            <person name="Viehrig K."/>
            <person name="Ye F."/>
            <person name="Su P."/>
            <person name="Kiefer A.F."/>
            <person name="Nichols A."/>
            <person name="Cepeda A.J."/>
            <person name="Yan W."/>
            <person name="Fan B."/>
            <person name="Jiang Y."/>
            <person name="Adhikari A."/>
            <person name="Zheng C.-J."/>
            <person name="Schuster L."/>
            <person name="Cowan T.M."/>
            <person name="Smanski M.J."/>
            <person name="Chevrette M.G."/>
            <person name="De Carvalho L.P.S."/>
            <person name="Shen B."/>
        </authorList>
    </citation>
    <scope>NUCLEOTIDE SEQUENCE [LARGE SCALE GENOMIC DNA]</scope>
    <source>
        <strain evidence="2 3">NPDC087581</strain>
    </source>
</reference>
<dbReference type="RefSeq" id="WP_401383670.1">
    <property type="nucleotide sequence ID" value="NZ_JBIUWZ010000044.1"/>
</dbReference>
<feature type="domain" description="Amidohydrolase 3" evidence="1">
    <location>
        <begin position="46"/>
        <end position="459"/>
    </location>
</feature>
<dbReference type="InterPro" id="IPR011059">
    <property type="entry name" value="Metal-dep_hydrolase_composite"/>
</dbReference>
<dbReference type="Gene3D" id="2.30.40.10">
    <property type="entry name" value="Urease, subunit C, domain 1"/>
    <property type="match status" value="1"/>
</dbReference>
<dbReference type="PANTHER" id="PTHR11647:SF1">
    <property type="entry name" value="COLLAPSIN RESPONSE MEDIATOR PROTEIN"/>
    <property type="match status" value="1"/>
</dbReference>
<dbReference type="Gene3D" id="3.30.1490.130">
    <property type="entry name" value="D-aminoacylase. Domain 3"/>
    <property type="match status" value="1"/>
</dbReference>
<evidence type="ECO:0000259" key="1">
    <source>
        <dbReference type="Pfam" id="PF07969"/>
    </source>
</evidence>
<dbReference type="InterPro" id="IPR013108">
    <property type="entry name" value="Amidohydro_3"/>
</dbReference>
<evidence type="ECO:0000313" key="2">
    <source>
        <dbReference type="EMBL" id="MFJ2681007.1"/>
    </source>
</evidence>
<organism evidence="2 3">
    <name type="scientific">Pseudomonas sivasensis</name>
    <dbReference type="NCBI Taxonomy" id="1880678"/>
    <lineage>
        <taxon>Bacteria</taxon>
        <taxon>Pseudomonadati</taxon>
        <taxon>Pseudomonadota</taxon>
        <taxon>Gammaproteobacteria</taxon>
        <taxon>Pseudomonadales</taxon>
        <taxon>Pseudomonadaceae</taxon>
        <taxon>Pseudomonas</taxon>
    </lineage>
</organism>
<dbReference type="InterPro" id="IPR050378">
    <property type="entry name" value="Metallo-dep_Hydrolases_sf"/>
</dbReference>
<keyword evidence="3" id="KW-1185">Reference proteome</keyword>
<accession>A0ABW8E599</accession>
<name>A0ABW8E599_9PSED</name>